<accession>A0A9Q1BSK1</accession>
<dbReference type="Pfam" id="PF05729">
    <property type="entry name" value="NACHT"/>
    <property type="match status" value="1"/>
</dbReference>
<dbReference type="PROSITE" id="PS50837">
    <property type="entry name" value="NACHT"/>
    <property type="match status" value="1"/>
</dbReference>
<dbReference type="Gene3D" id="3.40.50.300">
    <property type="entry name" value="P-loop containing nucleotide triphosphate hydrolases"/>
    <property type="match status" value="1"/>
</dbReference>
<keyword evidence="1" id="KW-1133">Transmembrane helix</keyword>
<proteinExistence type="predicted"/>
<keyword evidence="4" id="KW-1185">Reference proteome</keyword>
<reference evidence="3" key="1">
    <citation type="submission" date="2021-10" db="EMBL/GenBank/DDBJ databases">
        <title>Tropical sea cucumber genome reveals ecological adaptation and Cuvierian tubules defense mechanism.</title>
        <authorList>
            <person name="Chen T."/>
        </authorList>
    </citation>
    <scope>NUCLEOTIDE SEQUENCE</scope>
    <source>
        <strain evidence="3">Nanhai2018</strain>
        <tissue evidence="3">Muscle</tissue>
    </source>
</reference>
<dbReference type="InterPro" id="IPR007111">
    <property type="entry name" value="NACHT_NTPase"/>
</dbReference>
<dbReference type="SUPFAM" id="SSF52540">
    <property type="entry name" value="P-loop containing nucleoside triphosphate hydrolases"/>
    <property type="match status" value="1"/>
</dbReference>
<name>A0A9Q1BSK1_HOLLE</name>
<evidence type="ECO:0000256" key="1">
    <source>
        <dbReference type="SAM" id="Phobius"/>
    </source>
</evidence>
<keyword evidence="1" id="KW-0472">Membrane</keyword>
<gene>
    <name evidence="3" type="ORF">HOLleu_25235</name>
</gene>
<dbReference type="OrthoDB" id="427518at2759"/>
<dbReference type="InterPro" id="IPR027417">
    <property type="entry name" value="P-loop_NTPase"/>
</dbReference>
<evidence type="ECO:0000259" key="2">
    <source>
        <dbReference type="PROSITE" id="PS50837"/>
    </source>
</evidence>
<dbReference type="PANTHER" id="PTHR46312:SF2">
    <property type="entry name" value="NUCLEOTIDE-BINDING OLIGOMERIZATION DOMAIN-CONTAINING PROTEIN 2-LIKE"/>
    <property type="match status" value="1"/>
</dbReference>
<dbReference type="Proteomes" id="UP001152320">
    <property type="component" value="Chromosome 12"/>
</dbReference>
<comment type="caution">
    <text evidence="3">The sequence shown here is derived from an EMBL/GenBank/DDBJ whole genome shotgun (WGS) entry which is preliminary data.</text>
</comment>
<evidence type="ECO:0000313" key="4">
    <source>
        <dbReference type="Proteomes" id="UP001152320"/>
    </source>
</evidence>
<dbReference type="EMBL" id="JAIZAY010000012">
    <property type="protein sequence ID" value="KAJ8031884.1"/>
    <property type="molecule type" value="Genomic_DNA"/>
</dbReference>
<evidence type="ECO:0000313" key="3">
    <source>
        <dbReference type="EMBL" id="KAJ8031884.1"/>
    </source>
</evidence>
<feature type="domain" description="NACHT" evidence="2">
    <location>
        <begin position="292"/>
        <end position="414"/>
    </location>
</feature>
<protein>
    <submittedName>
        <fullName evidence="3">NLR family CARD domain-containing protein 4</fullName>
    </submittedName>
</protein>
<dbReference type="AlphaFoldDB" id="A0A9Q1BSK1"/>
<keyword evidence="1" id="KW-0812">Transmembrane</keyword>
<dbReference type="PANTHER" id="PTHR46312">
    <property type="entry name" value="NACHT DOMAIN-CONTAINING PROTEIN"/>
    <property type="match status" value="1"/>
</dbReference>
<feature type="transmembrane region" description="Helical" evidence="1">
    <location>
        <begin position="160"/>
        <end position="182"/>
    </location>
</feature>
<sequence length="890" mass="103222">MRALTCAYLLVKRMKECLLTMPLFTVNPVPPYLIVEGCSHSENCVLEVSHKDNLTCSLPGIRPKVKLELHVLSASQSATISFLKNDMTTSSNDFTFDVSLVSHFHISGVLGSVVELQCKVTESDASLFNISRNIVVRFIKDSSVPANTTPDTIKTTKKRYLWFLWFLWFLALPVMVIIVLVYKWKSAKETHSKDSQSKIKASPDEIQQMVPVLETTPKDINDEKQMFISQLKKKYEVLYESIQPIPYIKDRLYCVEKIFVEGGLQIFDESLKQWKQINSHEELFGHISKNTTICIIEGEPGYGKSTLTLRLAYDWCNPEKSTCLSNVDLFILLQLRQLAGVESIYRAIRRFLLPSDSSLREEDIKDILDTCKNVVVLFDGYDEYNFESDNVDIMRIIKYEMFQDFQILVTTRSSFLLPKRLPRTEKMRLSGFDRKARRSYIQRAVVGGDNKSLAAKVEKHLENNPILNDLCQVPLLFVVFAHMTHEREDFTTLNSVTRFFRYMVSTFHSHMRAKLSEKEAKQYQLLESKHQKLNKVAFEALRRKTKNIVWRKEELLNTLGQENYNMLYHTGILVEEEILDISDNSHISISEHIQYRTQVRFYHKLFCEWYAAHYICDYVKESPSTSIGQFLRTFDPYDLQYVYRFACGLNKKVAKLIIEYLMTRYDSNKFAILCILEHTGSFDDIQEVIHRLCNEGVIISETDTQLLQRSTIQLLEIASRIEVVVKYVKFHNSISSVDNSSRNIILRSGLSFSKNIRVEAIAIDLDNRDMTAKELEDLLLFSSSCRGLGLLSLDCCLPPRFLDFSTFESNLIERSFTVEWQLTDSCPTFVLDLQTGRWQNSKTKEELTQEYYKILRVTFSGIDQKRKRTPESDKLKVKEMRATLRKLSDA</sequence>
<organism evidence="3 4">
    <name type="scientific">Holothuria leucospilota</name>
    <name type="common">Black long sea cucumber</name>
    <name type="synonym">Mertensiothuria leucospilota</name>
    <dbReference type="NCBI Taxonomy" id="206669"/>
    <lineage>
        <taxon>Eukaryota</taxon>
        <taxon>Metazoa</taxon>
        <taxon>Echinodermata</taxon>
        <taxon>Eleutherozoa</taxon>
        <taxon>Echinozoa</taxon>
        <taxon>Holothuroidea</taxon>
        <taxon>Aspidochirotacea</taxon>
        <taxon>Aspidochirotida</taxon>
        <taxon>Holothuriidae</taxon>
        <taxon>Holothuria</taxon>
    </lineage>
</organism>